<keyword evidence="5 6" id="KW-0961">Cell wall biogenesis/degradation</keyword>
<evidence type="ECO:0000256" key="6">
    <source>
        <dbReference type="PROSITE-ProRule" id="PRU01373"/>
    </source>
</evidence>
<dbReference type="Proteomes" id="UP001284601">
    <property type="component" value="Unassembled WGS sequence"/>
</dbReference>
<feature type="domain" description="L,D-TPase catalytic" evidence="7">
    <location>
        <begin position="108"/>
        <end position="231"/>
    </location>
</feature>
<evidence type="ECO:0000256" key="3">
    <source>
        <dbReference type="ARBA" id="ARBA00022960"/>
    </source>
</evidence>
<keyword evidence="4 6" id="KW-0573">Peptidoglycan synthesis</keyword>
<proteinExistence type="predicted"/>
<evidence type="ECO:0000256" key="1">
    <source>
        <dbReference type="ARBA" id="ARBA00004752"/>
    </source>
</evidence>
<dbReference type="PANTHER" id="PTHR30582">
    <property type="entry name" value="L,D-TRANSPEPTIDASE"/>
    <property type="match status" value="1"/>
</dbReference>
<accession>A0ABU4HWX9</accession>
<dbReference type="EMBL" id="JAWSTH010000100">
    <property type="protein sequence ID" value="MDW5597735.1"/>
    <property type="molecule type" value="Genomic_DNA"/>
</dbReference>
<dbReference type="RefSeq" id="WP_318600200.1">
    <property type="nucleotide sequence ID" value="NZ_JAWSTH010000100.1"/>
</dbReference>
<dbReference type="InterPro" id="IPR050979">
    <property type="entry name" value="LD-transpeptidase"/>
</dbReference>
<dbReference type="PANTHER" id="PTHR30582:SF2">
    <property type="entry name" value="L,D-TRANSPEPTIDASE YCIB-RELATED"/>
    <property type="match status" value="1"/>
</dbReference>
<evidence type="ECO:0000256" key="2">
    <source>
        <dbReference type="ARBA" id="ARBA00022679"/>
    </source>
</evidence>
<evidence type="ECO:0000256" key="5">
    <source>
        <dbReference type="ARBA" id="ARBA00023316"/>
    </source>
</evidence>
<dbReference type="Pfam" id="PF03734">
    <property type="entry name" value="YkuD"/>
    <property type="match status" value="1"/>
</dbReference>
<protein>
    <submittedName>
        <fullName evidence="8">L,D-transpeptidase</fullName>
        <ecNumber evidence="8">2.-.-.-</ecNumber>
    </submittedName>
</protein>
<organism evidence="8 9">
    <name type="scientific">Conexibacter stalactiti</name>
    <dbReference type="NCBI Taxonomy" id="1940611"/>
    <lineage>
        <taxon>Bacteria</taxon>
        <taxon>Bacillati</taxon>
        <taxon>Actinomycetota</taxon>
        <taxon>Thermoleophilia</taxon>
        <taxon>Solirubrobacterales</taxon>
        <taxon>Conexibacteraceae</taxon>
        <taxon>Conexibacter</taxon>
    </lineage>
</organism>
<dbReference type="InterPro" id="IPR005490">
    <property type="entry name" value="LD_TPept_cat_dom"/>
</dbReference>
<dbReference type="InterPro" id="IPR038063">
    <property type="entry name" value="Transpep_catalytic_dom"/>
</dbReference>
<dbReference type="SUPFAM" id="SSF141523">
    <property type="entry name" value="L,D-transpeptidase catalytic domain-like"/>
    <property type="match status" value="1"/>
</dbReference>
<evidence type="ECO:0000256" key="4">
    <source>
        <dbReference type="ARBA" id="ARBA00022984"/>
    </source>
</evidence>
<keyword evidence="2 8" id="KW-0808">Transferase</keyword>
<dbReference type="EC" id="2.-.-.-" evidence="8"/>
<feature type="active site" description="Proton donor/acceptor" evidence="6">
    <location>
        <position position="188"/>
    </location>
</feature>
<evidence type="ECO:0000259" key="7">
    <source>
        <dbReference type="PROSITE" id="PS52029"/>
    </source>
</evidence>
<dbReference type="CDD" id="cd16913">
    <property type="entry name" value="YkuD_like"/>
    <property type="match status" value="1"/>
</dbReference>
<evidence type="ECO:0000313" key="8">
    <source>
        <dbReference type="EMBL" id="MDW5597735.1"/>
    </source>
</evidence>
<feature type="active site" description="Nucleophile" evidence="6">
    <location>
        <position position="207"/>
    </location>
</feature>
<comment type="caution">
    <text evidence="8">The sequence shown here is derived from an EMBL/GenBank/DDBJ whole genome shotgun (WGS) entry which is preliminary data.</text>
</comment>
<dbReference type="PROSITE" id="PS52029">
    <property type="entry name" value="LD_TPASE"/>
    <property type="match status" value="1"/>
</dbReference>
<sequence length="231" mass="24391">MAAGVSPAAAAPAIATPDEQLAPTPRRAWTARLVTTATIRSKPEADAKPIGRIAPIAVWNGGVVRLLVLGRHAGVDGRRWLRVALPTRPNGSDGWIDADVARLSATPWRIEIDLRARRGSAFRDGRRVRTWPVVIGTAATPTPRGLFAVYERVRQPLGSELGPWALHITGHSDVLDDFGGGPGRVALHGRAGALLNDPLGSAASHGCIRQDDGVIAWLAARAGPGTPVLVR</sequence>
<name>A0ABU4HWX9_9ACTN</name>
<dbReference type="Gene3D" id="2.40.440.10">
    <property type="entry name" value="L,D-transpeptidase catalytic domain-like"/>
    <property type="match status" value="1"/>
</dbReference>
<reference evidence="9" key="1">
    <citation type="submission" date="2023-07" db="EMBL/GenBank/DDBJ databases">
        <title>Conexibacter stalactiti sp. nov., isolated from stalactites in a lava cave and emended description of the genus Conexibacter.</title>
        <authorList>
            <person name="Lee S.D."/>
        </authorList>
    </citation>
    <scope>NUCLEOTIDE SEQUENCE [LARGE SCALE GENOMIC DNA]</scope>
    <source>
        <strain evidence="9">KCTC 39840</strain>
    </source>
</reference>
<keyword evidence="3 6" id="KW-0133">Cell shape</keyword>
<dbReference type="GO" id="GO:0016740">
    <property type="term" value="F:transferase activity"/>
    <property type="evidence" value="ECO:0007669"/>
    <property type="project" value="UniProtKB-KW"/>
</dbReference>
<gene>
    <name evidence="8" type="ORF">R7226_25510</name>
</gene>
<keyword evidence="9" id="KW-1185">Reference proteome</keyword>
<comment type="pathway">
    <text evidence="1 6">Cell wall biogenesis; peptidoglycan biosynthesis.</text>
</comment>
<evidence type="ECO:0000313" key="9">
    <source>
        <dbReference type="Proteomes" id="UP001284601"/>
    </source>
</evidence>
<reference evidence="8 9" key="2">
    <citation type="submission" date="2023-10" db="EMBL/GenBank/DDBJ databases">
        <authorList>
            <person name="Han X.F."/>
        </authorList>
    </citation>
    <scope>NUCLEOTIDE SEQUENCE [LARGE SCALE GENOMIC DNA]</scope>
    <source>
        <strain evidence="8 9">KCTC 39840</strain>
    </source>
</reference>